<evidence type="ECO:0000259" key="11">
    <source>
        <dbReference type="Pfam" id="PF02518"/>
    </source>
</evidence>
<evidence type="ECO:0000256" key="1">
    <source>
        <dbReference type="ARBA" id="ARBA00000085"/>
    </source>
</evidence>
<keyword evidence="10" id="KW-0472">Membrane</keyword>
<feature type="transmembrane region" description="Helical" evidence="10">
    <location>
        <begin position="104"/>
        <end position="121"/>
    </location>
</feature>
<dbReference type="GO" id="GO:0016020">
    <property type="term" value="C:membrane"/>
    <property type="evidence" value="ECO:0007669"/>
    <property type="project" value="InterPro"/>
</dbReference>
<keyword evidence="3" id="KW-0597">Phosphoprotein</keyword>
<evidence type="ECO:0000256" key="5">
    <source>
        <dbReference type="ARBA" id="ARBA00022741"/>
    </source>
</evidence>
<feature type="region of interest" description="Disordered" evidence="9">
    <location>
        <begin position="323"/>
        <end position="345"/>
    </location>
</feature>
<reference evidence="13 14" key="1">
    <citation type="submission" date="2016-04" db="EMBL/GenBank/DDBJ databases">
        <title>Complete genome sequence and analysis of deep-sea sediment isolate, Amycolatopsis sp. WP1.</title>
        <authorList>
            <person name="Wang H."/>
            <person name="Chen S."/>
            <person name="Wu Q."/>
        </authorList>
    </citation>
    <scope>NUCLEOTIDE SEQUENCE [LARGE SCALE GENOMIC DNA]</scope>
    <source>
        <strain evidence="13 14">WP1</strain>
    </source>
</reference>
<evidence type="ECO:0000313" key="14">
    <source>
        <dbReference type="Proteomes" id="UP000250434"/>
    </source>
</evidence>
<dbReference type="Gene3D" id="1.20.5.1930">
    <property type="match status" value="1"/>
</dbReference>
<keyword evidence="5" id="KW-0547">Nucleotide-binding</keyword>
<dbReference type="Gene3D" id="3.30.565.10">
    <property type="entry name" value="Histidine kinase-like ATPase, C-terminal domain"/>
    <property type="match status" value="1"/>
</dbReference>
<keyword evidence="4" id="KW-0808">Transferase</keyword>
<dbReference type="CDD" id="cd16917">
    <property type="entry name" value="HATPase_UhpB-NarQ-NarX-like"/>
    <property type="match status" value="1"/>
</dbReference>
<evidence type="ECO:0000256" key="2">
    <source>
        <dbReference type="ARBA" id="ARBA00012438"/>
    </source>
</evidence>
<keyword evidence="7" id="KW-0067">ATP-binding</keyword>
<keyword evidence="8" id="KW-0902">Two-component regulatory system</keyword>
<dbReference type="InterPro" id="IPR003594">
    <property type="entry name" value="HATPase_dom"/>
</dbReference>
<dbReference type="KEGG" id="aab:A4R43_21835"/>
<dbReference type="InterPro" id="IPR050482">
    <property type="entry name" value="Sensor_HK_TwoCompSys"/>
</dbReference>
<dbReference type="PANTHER" id="PTHR24421:SF10">
    <property type="entry name" value="NITRATE_NITRITE SENSOR PROTEIN NARQ"/>
    <property type="match status" value="1"/>
</dbReference>
<feature type="domain" description="Histidine kinase/HSP90-like ATPase" evidence="11">
    <location>
        <begin position="288"/>
        <end position="376"/>
    </location>
</feature>
<evidence type="ECO:0000256" key="3">
    <source>
        <dbReference type="ARBA" id="ARBA00022553"/>
    </source>
</evidence>
<comment type="catalytic activity">
    <reaction evidence="1">
        <text>ATP + protein L-histidine = ADP + protein N-phospho-L-histidine.</text>
        <dbReference type="EC" id="2.7.13.3"/>
    </reaction>
</comment>
<evidence type="ECO:0000256" key="4">
    <source>
        <dbReference type="ARBA" id="ARBA00022679"/>
    </source>
</evidence>
<dbReference type="InterPro" id="IPR011712">
    <property type="entry name" value="Sig_transdc_His_kin_sub3_dim/P"/>
</dbReference>
<dbReference type="GO" id="GO:0000155">
    <property type="term" value="F:phosphorelay sensor kinase activity"/>
    <property type="evidence" value="ECO:0007669"/>
    <property type="project" value="InterPro"/>
</dbReference>
<keyword evidence="10" id="KW-0812">Transmembrane</keyword>
<dbReference type="EC" id="2.7.13.3" evidence="2"/>
<keyword evidence="6 13" id="KW-0418">Kinase</keyword>
<feature type="transmembrane region" description="Helical" evidence="10">
    <location>
        <begin position="80"/>
        <end position="97"/>
    </location>
</feature>
<organism evidence="13 14">
    <name type="scientific">Amycolatopsis albispora</name>
    <dbReference type="NCBI Taxonomy" id="1804986"/>
    <lineage>
        <taxon>Bacteria</taxon>
        <taxon>Bacillati</taxon>
        <taxon>Actinomycetota</taxon>
        <taxon>Actinomycetes</taxon>
        <taxon>Pseudonocardiales</taxon>
        <taxon>Pseudonocardiaceae</taxon>
        <taxon>Amycolatopsis</taxon>
    </lineage>
</organism>
<evidence type="ECO:0000256" key="6">
    <source>
        <dbReference type="ARBA" id="ARBA00022777"/>
    </source>
</evidence>
<feature type="transmembrane region" description="Helical" evidence="10">
    <location>
        <begin position="127"/>
        <end position="146"/>
    </location>
</feature>
<name>A0A344L9U0_9PSEU</name>
<accession>A0A344L9U0</accession>
<sequence length="522" mass="56439">MRDEKRGRWGRLLDVLVWALLCALLTYESRTAEFPAELIAGLVAITVAMATAWRLPLVALAVACVSSTGVLFNFGGRVPLWPILLMIVVGFFAGRRAGELRPALVVFAGAALVGLPVALVVSADGVAGWGTMVATMVCAAGFTWQLGRYFRLREDLVRNGWERAEQLETQQRIVAEEARLRERARIAADMHDSLGHELSLLALRAGALEMAPELSERRRAEAGALRQSAGVATERLHEIIGMLREDETAPMEPVGEDIAALVERARASGLRISADLALAEDVPPMVDRAAYRVVQEALTNVAKHAPGAAAAVRVHHADGETVVSVRNDPPPAGPLPGRPGGRRGLTGLRERVRLVGGTLEAGPGPHGFEVRARLPHDAAPMADSTATEAERSEAARALDLGRRQANRTLLVGLGVPISLLAVFAGVSAVFYTHDWFTSKLDATAYHRMEPGQQRADLAAVLPSRQKQYRAKLPEPPVPDGAVCEYYGTDEGLLEFSDHAYRLCFRDGRLAGKDLIADEEEQR</sequence>
<evidence type="ECO:0000256" key="7">
    <source>
        <dbReference type="ARBA" id="ARBA00022840"/>
    </source>
</evidence>
<dbReference type="Pfam" id="PF07730">
    <property type="entry name" value="HisKA_3"/>
    <property type="match status" value="1"/>
</dbReference>
<dbReference type="AlphaFoldDB" id="A0A344L9U0"/>
<dbReference type="EMBL" id="CP015163">
    <property type="protein sequence ID" value="AXB44814.1"/>
    <property type="molecule type" value="Genomic_DNA"/>
</dbReference>
<feature type="domain" description="Signal transduction histidine kinase subgroup 3 dimerisation and phosphoacceptor" evidence="12">
    <location>
        <begin position="182"/>
        <end position="246"/>
    </location>
</feature>
<dbReference type="OrthoDB" id="227596at2"/>
<keyword evidence="14" id="KW-1185">Reference proteome</keyword>
<protein>
    <recommendedName>
        <fullName evidence="2">histidine kinase</fullName>
        <ecNumber evidence="2">2.7.13.3</ecNumber>
    </recommendedName>
</protein>
<feature type="transmembrane region" description="Helical" evidence="10">
    <location>
        <begin position="409"/>
        <end position="431"/>
    </location>
</feature>
<dbReference type="SUPFAM" id="SSF55874">
    <property type="entry name" value="ATPase domain of HSP90 chaperone/DNA topoisomerase II/histidine kinase"/>
    <property type="match status" value="1"/>
</dbReference>
<dbReference type="Pfam" id="PF02518">
    <property type="entry name" value="HATPase_c"/>
    <property type="match status" value="1"/>
</dbReference>
<evidence type="ECO:0000259" key="12">
    <source>
        <dbReference type="Pfam" id="PF07730"/>
    </source>
</evidence>
<keyword evidence="10" id="KW-1133">Transmembrane helix</keyword>
<dbReference type="InterPro" id="IPR036890">
    <property type="entry name" value="HATPase_C_sf"/>
</dbReference>
<feature type="compositionally biased region" description="Pro residues" evidence="9">
    <location>
        <begin position="328"/>
        <end position="337"/>
    </location>
</feature>
<evidence type="ECO:0000256" key="9">
    <source>
        <dbReference type="SAM" id="MobiDB-lite"/>
    </source>
</evidence>
<evidence type="ECO:0000256" key="10">
    <source>
        <dbReference type="SAM" id="Phobius"/>
    </source>
</evidence>
<dbReference type="PANTHER" id="PTHR24421">
    <property type="entry name" value="NITRATE/NITRITE SENSOR PROTEIN NARX-RELATED"/>
    <property type="match status" value="1"/>
</dbReference>
<evidence type="ECO:0000313" key="13">
    <source>
        <dbReference type="EMBL" id="AXB44814.1"/>
    </source>
</evidence>
<proteinExistence type="predicted"/>
<evidence type="ECO:0000256" key="8">
    <source>
        <dbReference type="ARBA" id="ARBA00023012"/>
    </source>
</evidence>
<dbReference type="GO" id="GO:0046983">
    <property type="term" value="F:protein dimerization activity"/>
    <property type="evidence" value="ECO:0007669"/>
    <property type="project" value="InterPro"/>
</dbReference>
<dbReference type="GO" id="GO:0005524">
    <property type="term" value="F:ATP binding"/>
    <property type="evidence" value="ECO:0007669"/>
    <property type="project" value="UniProtKB-KW"/>
</dbReference>
<dbReference type="Proteomes" id="UP000250434">
    <property type="component" value="Chromosome"/>
</dbReference>
<gene>
    <name evidence="13" type="ORF">A4R43_21835</name>
</gene>
<dbReference type="RefSeq" id="WP_113694071.1">
    <property type="nucleotide sequence ID" value="NZ_CP015163.1"/>
</dbReference>
<feature type="transmembrane region" description="Helical" evidence="10">
    <location>
        <begin position="34"/>
        <end position="50"/>
    </location>
</feature>